<dbReference type="FunFam" id="1.10.287.10:FF:000003">
    <property type="entry name" value="40S ribosomal protein S13"/>
    <property type="match status" value="1"/>
</dbReference>
<comment type="subunit">
    <text evidence="4">Part of the 30S ribosomal subunit.</text>
</comment>
<dbReference type="InterPro" id="IPR000589">
    <property type="entry name" value="Ribosomal_uS15"/>
</dbReference>
<accession>E0SNW4</accession>
<feature type="compositionally biased region" description="Polar residues" evidence="6">
    <location>
        <begin position="163"/>
        <end position="173"/>
    </location>
</feature>
<sequence>MAGKRRDKGQSESIRPVRIGPPKWVRYSVDEIGTLAAELARLGYTPSMIGIILRDQYGIPLVKSVTGMKLEKLLEKYGVKYPVPEDLLRLMAKAVNLRRHLQEHPKDFASKRGLIEVESKIQSLIKYYKRIGKLPQDFVYDPERAKILVSQYLGTGMQMGEELTQQTGSQQPSEGGVEASETGNEANANA</sequence>
<dbReference type="Proteomes" id="UP000001304">
    <property type="component" value="Chromosome"/>
</dbReference>
<dbReference type="InterPro" id="IPR012606">
    <property type="entry name" value="Ribosomal_uS15_N"/>
</dbReference>
<dbReference type="HAMAP" id="MF_01343_A">
    <property type="entry name" value="Ribosomal_uS15_A"/>
    <property type="match status" value="1"/>
</dbReference>
<dbReference type="PANTHER" id="PTHR11885:SF6">
    <property type="entry name" value="SMALL RIBOSOMAL SUBUNIT PROTEIN US15"/>
    <property type="match status" value="1"/>
</dbReference>
<dbReference type="InterPro" id="IPR009068">
    <property type="entry name" value="uS15_NS1_RNA-bd_sf"/>
</dbReference>
<dbReference type="GO" id="GO:0003735">
    <property type="term" value="F:structural constituent of ribosome"/>
    <property type="evidence" value="ECO:0007669"/>
    <property type="project" value="InterPro"/>
</dbReference>
<dbReference type="STRING" id="583356.Igag_1097"/>
<dbReference type="EMBL" id="CP002098">
    <property type="protein sequence ID" value="ADM27910.1"/>
    <property type="molecule type" value="Genomic_DNA"/>
</dbReference>
<dbReference type="GO" id="GO:0006412">
    <property type="term" value="P:translation"/>
    <property type="evidence" value="ECO:0007669"/>
    <property type="project" value="UniProtKB-UniRule"/>
</dbReference>
<organism evidence="8 9">
    <name type="scientific">Ignisphaera aggregans (strain DSM 17230 / JCM 13409 / AQ1.S1)</name>
    <dbReference type="NCBI Taxonomy" id="583356"/>
    <lineage>
        <taxon>Archaea</taxon>
        <taxon>Thermoproteota</taxon>
        <taxon>Thermoprotei</taxon>
        <taxon>Desulfurococcales</taxon>
        <taxon>Desulfurococcaceae</taxon>
        <taxon>Ignisphaera</taxon>
    </lineage>
</organism>
<evidence type="ECO:0000256" key="4">
    <source>
        <dbReference type="HAMAP-Rule" id="MF_01343"/>
    </source>
</evidence>
<evidence type="ECO:0000313" key="9">
    <source>
        <dbReference type="Proteomes" id="UP000001304"/>
    </source>
</evidence>
<dbReference type="Gene3D" id="4.10.860.130">
    <property type="match status" value="1"/>
</dbReference>
<dbReference type="PANTHER" id="PTHR11885">
    <property type="entry name" value="RIBOSOMAL PROTEIN S15P/S13E"/>
    <property type="match status" value="1"/>
</dbReference>
<dbReference type="SMART" id="SM01386">
    <property type="entry name" value="Ribosomal_S13_N"/>
    <property type="match status" value="1"/>
</dbReference>
<dbReference type="AlphaFoldDB" id="E0SNW4"/>
<name>E0SNW4_IGNAA</name>
<dbReference type="CDD" id="cd00353">
    <property type="entry name" value="Ribosomal_S15p_S13e"/>
    <property type="match status" value="1"/>
</dbReference>
<keyword evidence="2 4" id="KW-0689">Ribosomal protein</keyword>
<evidence type="ECO:0000256" key="5">
    <source>
        <dbReference type="RuleBase" id="RU003919"/>
    </source>
</evidence>
<feature type="compositionally biased region" description="Polar residues" evidence="6">
    <location>
        <begin position="181"/>
        <end position="190"/>
    </location>
</feature>
<dbReference type="Pfam" id="PF08069">
    <property type="entry name" value="Ribosomal_S13_N"/>
    <property type="match status" value="1"/>
</dbReference>
<feature type="region of interest" description="Disordered" evidence="6">
    <location>
        <begin position="162"/>
        <end position="190"/>
    </location>
</feature>
<evidence type="ECO:0000256" key="3">
    <source>
        <dbReference type="ARBA" id="ARBA00023274"/>
    </source>
</evidence>
<comment type="similarity">
    <text evidence="1 4 5">Belongs to the universal ribosomal protein uS15 family.</text>
</comment>
<dbReference type="PROSITE" id="PS00362">
    <property type="entry name" value="RIBOSOMAL_S15"/>
    <property type="match status" value="1"/>
</dbReference>
<evidence type="ECO:0000313" key="8">
    <source>
        <dbReference type="EMBL" id="ADM27910.1"/>
    </source>
</evidence>
<evidence type="ECO:0000256" key="2">
    <source>
        <dbReference type="ARBA" id="ARBA00022980"/>
    </source>
</evidence>
<reference evidence="8 9" key="1">
    <citation type="journal article" date="2010" name="Stand. Genomic Sci.">
        <title>Complete genome sequence of Ignisphaera aggregans type strain (AQ1.S1).</title>
        <authorList>
            <person name="Goker M."/>
            <person name="Held B."/>
            <person name="Lapidus A."/>
            <person name="Nolan M."/>
            <person name="Spring S."/>
            <person name="Yasawong M."/>
            <person name="Lucas S."/>
            <person name="Glavina Del Rio T."/>
            <person name="Tice H."/>
            <person name="Cheng J.F."/>
            <person name="Goodwin L."/>
            <person name="Tapia R."/>
            <person name="Pitluck S."/>
            <person name="Liolios K."/>
            <person name="Ivanova N."/>
            <person name="Mavromatis K."/>
            <person name="Mikhailova N."/>
            <person name="Pati A."/>
            <person name="Chen A."/>
            <person name="Palaniappan K."/>
            <person name="Brambilla E."/>
            <person name="Land M."/>
            <person name="Hauser L."/>
            <person name="Chang Y.J."/>
            <person name="Jeffries C.D."/>
            <person name="Brettin T."/>
            <person name="Detter J.C."/>
            <person name="Han C."/>
            <person name="Rohde M."/>
            <person name="Sikorski J."/>
            <person name="Woyke T."/>
            <person name="Bristow J."/>
            <person name="Eisen J.A."/>
            <person name="Markowitz V."/>
            <person name="Hugenholtz P."/>
            <person name="Kyrpides N.C."/>
            <person name="Klenk H.P."/>
        </authorList>
    </citation>
    <scope>NUCLEOTIDE SEQUENCE [LARGE SCALE GENOMIC DNA]</scope>
    <source>
        <strain evidence="9">DSM 17230 / JCM 13409 / AQ1.S1</strain>
    </source>
</reference>
<dbReference type="Gene3D" id="1.10.287.10">
    <property type="entry name" value="S15/NS1, RNA-binding"/>
    <property type="match status" value="1"/>
</dbReference>
<dbReference type="HOGENOM" id="CLU_090139_2_0_2"/>
<keyword evidence="9" id="KW-1185">Reference proteome</keyword>
<dbReference type="InterPro" id="IPR023029">
    <property type="entry name" value="Ribosomal_uS15_arc_euk"/>
</dbReference>
<feature type="domain" description="Small ribosomal subunit protein uS15 N-terminal" evidence="7">
    <location>
        <begin position="1"/>
        <end position="59"/>
    </location>
</feature>
<dbReference type="Pfam" id="PF00312">
    <property type="entry name" value="Ribosomal_S15"/>
    <property type="match status" value="1"/>
</dbReference>
<gene>
    <name evidence="4" type="primary">rps15</name>
    <name evidence="8" type="ordered locus">Igag_1097</name>
</gene>
<keyword evidence="3 4" id="KW-0687">Ribonucleoprotein</keyword>
<dbReference type="GO" id="GO:0022627">
    <property type="term" value="C:cytosolic small ribosomal subunit"/>
    <property type="evidence" value="ECO:0007669"/>
    <property type="project" value="TreeGrafter"/>
</dbReference>
<dbReference type="SMART" id="SM01387">
    <property type="entry name" value="Ribosomal_S15"/>
    <property type="match status" value="1"/>
</dbReference>
<dbReference type="KEGG" id="iag:Igag_1097"/>
<dbReference type="NCBIfam" id="NF006331">
    <property type="entry name" value="PRK08561.1"/>
    <property type="match status" value="1"/>
</dbReference>
<proteinExistence type="inferred from homology"/>
<dbReference type="SUPFAM" id="SSF47060">
    <property type="entry name" value="S15/NS1 RNA-binding domain"/>
    <property type="match status" value="1"/>
</dbReference>
<evidence type="ECO:0000259" key="7">
    <source>
        <dbReference type="SMART" id="SM01386"/>
    </source>
</evidence>
<protein>
    <recommendedName>
        <fullName evidence="4">Small ribosomal subunit protein uS15</fullName>
    </recommendedName>
</protein>
<evidence type="ECO:0000256" key="1">
    <source>
        <dbReference type="ARBA" id="ARBA00008434"/>
    </source>
</evidence>
<evidence type="ECO:0000256" key="6">
    <source>
        <dbReference type="SAM" id="MobiDB-lite"/>
    </source>
</evidence>
<dbReference type="GO" id="GO:0070181">
    <property type="term" value="F:small ribosomal subunit rRNA binding"/>
    <property type="evidence" value="ECO:0007669"/>
    <property type="project" value="TreeGrafter"/>
</dbReference>